<dbReference type="RefSeq" id="WP_022465701.1">
    <property type="nucleotide sequence ID" value="NZ_JACRSX010000006.1"/>
</dbReference>
<keyword evidence="2" id="KW-0547">Nucleotide-binding</keyword>
<dbReference type="EMBL" id="JACRSX010000006">
    <property type="protein sequence ID" value="MBC8562317.1"/>
    <property type="molecule type" value="Genomic_DNA"/>
</dbReference>
<dbReference type="NCBIfam" id="NF005304">
    <property type="entry name" value="PRK06835.1"/>
    <property type="match status" value="1"/>
</dbReference>
<comment type="caution">
    <text evidence="2">The sequence shown here is derived from an EMBL/GenBank/DDBJ whole genome shotgun (WGS) entry which is preliminary data.</text>
</comment>
<dbReference type="GO" id="GO:0005524">
    <property type="term" value="F:ATP binding"/>
    <property type="evidence" value="ECO:0007669"/>
    <property type="project" value="UniProtKB-KW"/>
</dbReference>
<dbReference type="SUPFAM" id="SSF52540">
    <property type="entry name" value="P-loop containing nucleoside triphosphate hydrolases"/>
    <property type="match status" value="1"/>
</dbReference>
<dbReference type="Pfam" id="PF01695">
    <property type="entry name" value="IstB_IS21"/>
    <property type="match status" value="1"/>
</dbReference>
<organism evidence="2 3">
    <name type="scientific">Jutongia huaianensis</name>
    <dbReference type="NCBI Taxonomy" id="2763668"/>
    <lineage>
        <taxon>Bacteria</taxon>
        <taxon>Bacillati</taxon>
        <taxon>Bacillota</taxon>
        <taxon>Clostridia</taxon>
        <taxon>Lachnospirales</taxon>
        <taxon>Lachnospiraceae</taxon>
        <taxon>Jutongia</taxon>
    </lineage>
</organism>
<evidence type="ECO:0000313" key="2">
    <source>
        <dbReference type="EMBL" id="MBC8562317.1"/>
    </source>
</evidence>
<gene>
    <name evidence="2" type="ORF">H8704_06690</name>
</gene>
<feature type="domain" description="AAA+ ATPase" evidence="1">
    <location>
        <begin position="185"/>
        <end position="312"/>
    </location>
</feature>
<keyword evidence="3" id="KW-1185">Reference proteome</keyword>
<accession>A0ABR7N103</accession>
<dbReference type="PANTHER" id="PTHR30050">
    <property type="entry name" value="CHROMOSOMAL REPLICATION INITIATOR PROTEIN DNAA"/>
    <property type="match status" value="1"/>
</dbReference>
<keyword evidence="2" id="KW-0067">ATP-binding</keyword>
<dbReference type="PANTHER" id="PTHR30050:SF4">
    <property type="entry name" value="ATP-BINDING PROTEIN RV3427C IN INSERTION SEQUENCE-RELATED"/>
    <property type="match status" value="1"/>
</dbReference>
<proteinExistence type="predicted"/>
<evidence type="ECO:0000313" key="3">
    <source>
        <dbReference type="Proteomes" id="UP000606193"/>
    </source>
</evidence>
<dbReference type="Proteomes" id="UP000606193">
    <property type="component" value="Unassembled WGS sequence"/>
</dbReference>
<dbReference type="SMART" id="SM00382">
    <property type="entry name" value="AAA"/>
    <property type="match status" value="1"/>
</dbReference>
<dbReference type="CDD" id="cd00009">
    <property type="entry name" value="AAA"/>
    <property type="match status" value="1"/>
</dbReference>
<sequence length="340" mass="39484">MGISANQYGSIMDQYDRTRMKNQRILDQRTEALHKEIPELEELQGQIIQLSFQQARNELLQPEQAQSTAARYARHMQALFEKKQALLEEHGYPKDYLSPVYTCPDCHDTGYIDGRPCHCLTKAQADFLYANANLSDILLEENFDTFDSEYYDDTTVNDNLSLTPKENINKLKDICLDFIKHFDDAYDNLIFYGPTGVGKTFLTHCIAKELLDTGHTVVYLTSLQLFDILEKGRFGKDEESEQIRTKTDYLIHSDLLIIDDLGTELTNSFTISELYHFIEERHLQQKSTILSTNLTFQELLNRYGERIFSRFTGYYHFCMIIGDDIRPLKKLRAHTPKNIS</sequence>
<dbReference type="InterPro" id="IPR002611">
    <property type="entry name" value="IstB_ATP-bd"/>
</dbReference>
<dbReference type="InterPro" id="IPR003593">
    <property type="entry name" value="AAA+_ATPase"/>
</dbReference>
<reference evidence="2 3" key="1">
    <citation type="submission" date="2020-08" db="EMBL/GenBank/DDBJ databases">
        <title>Genome public.</title>
        <authorList>
            <person name="Liu C."/>
            <person name="Sun Q."/>
        </authorList>
    </citation>
    <scope>NUCLEOTIDE SEQUENCE [LARGE SCALE GENOMIC DNA]</scope>
    <source>
        <strain evidence="2 3">NSJ-37</strain>
    </source>
</reference>
<dbReference type="InterPro" id="IPR027417">
    <property type="entry name" value="P-loop_NTPase"/>
</dbReference>
<name>A0ABR7N103_9FIRM</name>
<evidence type="ECO:0000259" key="1">
    <source>
        <dbReference type="SMART" id="SM00382"/>
    </source>
</evidence>
<dbReference type="Gene3D" id="3.40.50.300">
    <property type="entry name" value="P-loop containing nucleotide triphosphate hydrolases"/>
    <property type="match status" value="1"/>
</dbReference>
<protein>
    <submittedName>
        <fullName evidence="2">ATP-binding protein</fullName>
    </submittedName>
</protein>